<keyword evidence="3" id="KW-0378">Hydrolase</keyword>
<dbReference type="PANTHER" id="PTHR45629">
    <property type="entry name" value="SNF2/RAD54 FAMILY MEMBER"/>
    <property type="match status" value="1"/>
</dbReference>
<dbReference type="AlphaFoldDB" id="A0A9P8TP27"/>
<feature type="region of interest" description="Disordered" evidence="6">
    <location>
        <begin position="1"/>
        <end position="51"/>
    </location>
</feature>
<dbReference type="SMART" id="SM00487">
    <property type="entry name" value="DEXDc"/>
    <property type="match status" value="1"/>
</dbReference>
<proteinExistence type="predicted"/>
<evidence type="ECO:0000256" key="3">
    <source>
        <dbReference type="ARBA" id="ARBA00022801"/>
    </source>
</evidence>
<organism evidence="9 10">
    <name type="scientific">Wickerhamomyces pijperi</name>
    <name type="common">Yeast</name>
    <name type="synonym">Pichia pijperi</name>
    <dbReference type="NCBI Taxonomy" id="599730"/>
    <lineage>
        <taxon>Eukaryota</taxon>
        <taxon>Fungi</taxon>
        <taxon>Dikarya</taxon>
        <taxon>Ascomycota</taxon>
        <taxon>Saccharomycotina</taxon>
        <taxon>Saccharomycetes</taxon>
        <taxon>Phaffomycetales</taxon>
        <taxon>Wickerhamomycetaceae</taxon>
        <taxon>Wickerhamomyces</taxon>
    </lineage>
</organism>
<dbReference type="InterPro" id="IPR038718">
    <property type="entry name" value="SNF2-like_sf"/>
</dbReference>
<evidence type="ECO:0000256" key="4">
    <source>
        <dbReference type="ARBA" id="ARBA00022840"/>
    </source>
</evidence>
<dbReference type="PROSITE" id="PS51194">
    <property type="entry name" value="HELICASE_CTER"/>
    <property type="match status" value="1"/>
</dbReference>
<dbReference type="CDD" id="cd18004">
    <property type="entry name" value="DEXHc_RAD54"/>
    <property type="match status" value="1"/>
</dbReference>
<feature type="domain" description="Helicase ATP-binding" evidence="7">
    <location>
        <begin position="364"/>
        <end position="541"/>
    </location>
</feature>
<feature type="compositionally biased region" description="Polar residues" evidence="6">
    <location>
        <begin position="60"/>
        <end position="77"/>
    </location>
</feature>
<dbReference type="InterPro" id="IPR049730">
    <property type="entry name" value="SNF2/RAD54-like_C"/>
</dbReference>
<dbReference type="GO" id="GO:0005634">
    <property type="term" value="C:nucleus"/>
    <property type="evidence" value="ECO:0007669"/>
    <property type="project" value="TreeGrafter"/>
</dbReference>
<dbReference type="FunFam" id="3.40.50.10810:FF:000020">
    <property type="entry name" value="DNA repair and recombination protein RAD54B"/>
    <property type="match status" value="1"/>
</dbReference>
<evidence type="ECO:0000256" key="1">
    <source>
        <dbReference type="ARBA" id="ARBA00012551"/>
    </source>
</evidence>
<feature type="domain" description="Helicase C-terminal" evidence="8">
    <location>
        <begin position="685"/>
        <end position="842"/>
    </location>
</feature>
<keyword evidence="4" id="KW-0067">ATP-binding</keyword>
<dbReference type="GO" id="GO:0016787">
    <property type="term" value="F:hydrolase activity"/>
    <property type="evidence" value="ECO:0007669"/>
    <property type="project" value="UniProtKB-KW"/>
</dbReference>
<dbReference type="GO" id="GO:0003678">
    <property type="term" value="F:DNA helicase activity"/>
    <property type="evidence" value="ECO:0007669"/>
    <property type="project" value="UniProtKB-EC"/>
</dbReference>
<feature type="compositionally biased region" description="Low complexity" evidence="6">
    <location>
        <begin position="26"/>
        <end position="50"/>
    </location>
</feature>
<dbReference type="GO" id="GO:0005524">
    <property type="term" value="F:ATP binding"/>
    <property type="evidence" value="ECO:0007669"/>
    <property type="project" value="InterPro"/>
</dbReference>
<dbReference type="Proteomes" id="UP000774326">
    <property type="component" value="Unassembled WGS sequence"/>
</dbReference>
<feature type="region of interest" description="Disordered" evidence="6">
    <location>
        <begin position="886"/>
        <end position="906"/>
    </location>
</feature>
<name>A0A9P8TP27_WICPI</name>
<evidence type="ECO:0000313" key="10">
    <source>
        <dbReference type="Proteomes" id="UP000774326"/>
    </source>
</evidence>
<dbReference type="Pfam" id="PF00271">
    <property type="entry name" value="Helicase_C"/>
    <property type="match status" value="1"/>
</dbReference>
<comment type="catalytic activity">
    <reaction evidence="5">
        <text>ATP + H2O = ADP + phosphate + H(+)</text>
        <dbReference type="Rhea" id="RHEA:13065"/>
        <dbReference type="ChEBI" id="CHEBI:15377"/>
        <dbReference type="ChEBI" id="CHEBI:15378"/>
        <dbReference type="ChEBI" id="CHEBI:30616"/>
        <dbReference type="ChEBI" id="CHEBI:43474"/>
        <dbReference type="ChEBI" id="CHEBI:456216"/>
        <dbReference type="EC" id="3.6.4.12"/>
    </reaction>
</comment>
<reference evidence="9" key="2">
    <citation type="submission" date="2021-01" db="EMBL/GenBank/DDBJ databases">
        <authorList>
            <person name="Schikora-Tamarit M.A."/>
        </authorList>
    </citation>
    <scope>NUCLEOTIDE SEQUENCE</scope>
    <source>
        <strain evidence="9">CBS2887</strain>
    </source>
</reference>
<comment type="caution">
    <text evidence="9">The sequence shown here is derived from an EMBL/GenBank/DDBJ whole genome shotgun (WGS) entry which is preliminary data.</text>
</comment>
<dbReference type="EMBL" id="JAEUBG010001786">
    <property type="protein sequence ID" value="KAH3685805.1"/>
    <property type="molecule type" value="Genomic_DNA"/>
</dbReference>
<feature type="region of interest" description="Disordered" evidence="6">
    <location>
        <begin position="60"/>
        <end position="79"/>
    </location>
</feature>
<dbReference type="OrthoDB" id="413460at2759"/>
<dbReference type="CDD" id="cd18793">
    <property type="entry name" value="SF2_C_SNF"/>
    <property type="match status" value="1"/>
</dbReference>
<evidence type="ECO:0000313" key="9">
    <source>
        <dbReference type="EMBL" id="KAH3685805.1"/>
    </source>
</evidence>
<dbReference type="Gene3D" id="1.20.120.850">
    <property type="entry name" value="SWI2/SNF2 ATPases, N-terminal domain"/>
    <property type="match status" value="1"/>
</dbReference>
<reference evidence="9" key="1">
    <citation type="journal article" date="2021" name="Open Biol.">
        <title>Shared evolutionary footprints suggest mitochondrial oxidative damage underlies multiple complex I losses in fungi.</title>
        <authorList>
            <person name="Schikora-Tamarit M.A."/>
            <person name="Marcet-Houben M."/>
            <person name="Nosek J."/>
            <person name="Gabaldon T."/>
        </authorList>
    </citation>
    <scope>NUCLEOTIDE SEQUENCE</scope>
    <source>
        <strain evidence="9">CBS2887</strain>
    </source>
</reference>
<dbReference type="PROSITE" id="PS51192">
    <property type="entry name" value="HELICASE_ATP_BIND_1"/>
    <property type="match status" value="1"/>
</dbReference>
<evidence type="ECO:0000256" key="5">
    <source>
        <dbReference type="ARBA" id="ARBA00047995"/>
    </source>
</evidence>
<feature type="region of interest" description="Disordered" evidence="6">
    <location>
        <begin position="89"/>
        <end position="118"/>
    </location>
</feature>
<sequence length="995" mass="110681">MYRRQKSNVRGAAAQFKAPRMNNVNSSSPPSTASSSSSSPPASLRSRLAPNKPVIISAKVTSSTDENHVLTPSSTSPPKIKLQKRMLTPINPNTTRSNNTLIEQSQAKRIKLSTPDDEASSNNRYFEIVWRKQTMKKNKTWDGDGIAILTPTHISLRKSDSNNHYKEFSKNSKVSKFTTDDVFSMGAYEVEVMGEITDSETVAKIRGKATEAEAVTEAPNTATNKSNNISSATINQKIKPQMKMGLKSYSTVQPSRASSTTSIVKQSLTIKSSNSSTTNTSLASKQFKPMNPLSDPSHNNAATQSLHKRPKLGEPLYDATLPDSIVFNKLNDDDIDVVIDPHLAKSLRPHQVKGVKFLYDCVMGIKDSQTNGALLADDMGLGKTLQTITLLWTLLKQSPYDEGYKNPVVSKVLIACPVTLVGNWKREFKKWLPMNRVSVLTLNSRNGIARDKQDLKGFGRGRVYQVLIMGYEKIANMKDELQEIDFDILVCDEGHRLKNNSNKTLQALNSLDVQKKILLTGTPIQNDLNEFFNIIDFINPGVLGTLAHFKRHFMIPILKSREIGVMNESIIELGNDRSSELIQLTKPFILRRTAAVLAKHLPPRTDIIVFCPPTKSQIHLFHEVLSSTSFNSLLSNSGSASTLALITMFKKICNSPSLVSQDKVYTDLKLTSSHTSQLSSGKLNLLIQLLIQFHSLNEKVVIVSNYTQTLDIIQSILQTMDHTFARLDGSTPSKDRDSIVLKFNKSTTSKQFAFLLSAKSGGVGLNLIGASRLILFDSDWNPAVDLQAMARIHRDGQKKPVFIYRLLTTGTLDERIMMRQLMKGQLSERFVDEGADATDDLFEWKDLKDLFAVKLSGELYGKDKGCVMHALMGCACEGIGEVIDDGDEEEEDEENEPVQDDGQKPTIPNGFSSALMVKTVSDLNAENLDSEKSKSIKKCLVGYRHVHPSNSVEKDQDGLDLYVDYGDIVMENLIKEARTRKLISYMMWKTNKVEL</sequence>
<dbReference type="SUPFAM" id="SSF52540">
    <property type="entry name" value="P-loop containing nucleoside triphosphate hydrolases"/>
    <property type="match status" value="2"/>
</dbReference>
<evidence type="ECO:0000256" key="6">
    <source>
        <dbReference type="SAM" id="MobiDB-lite"/>
    </source>
</evidence>
<keyword evidence="10" id="KW-1185">Reference proteome</keyword>
<evidence type="ECO:0000259" key="8">
    <source>
        <dbReference type="PROSITE" id="PS51194"/>
    </source>
</evidence>
<dbReference type="PANTHER" id="PTHR45629:SF7">
    <property type="entry name" value="DNA EXCISION REPAIR PROTEIN ERCC-6-RELATED"/>
    <property type="match status" value="1"/>
</dbReference>
<dbReference type="GO" id="GO:0015616">
    <property type="term" value="F:DNA translocase activity"/>
    <property type="evidence" value="ECO:0007669"/>
    <property type="project" value="TreeGrafter"/>
</dbReference>
<dbReference type="InterPro" id="IPR001650">
    <property type="entry name" value="Helicase_C-like"/>
</dbReference>
<feature type="compositionally biased region" description="Low complexity" evidence="6">
    <location>
        <begin position="271"/>
        <end position="285"/>
    </location>
</feature>
<accession>A0A9P8TP27</accession>
<feature type="region of interest" description="Disordered" evidence="6">
    <location>
        <begin position="271"/>
        <end position="310"/>
    </location>
</feature>
<evidence type="ECO:0000256" key="2">
    <source>
        <dbReference type="ARBA" id="ARBA00022741"/>
    </source>
</evidence>
<dbReference type="Gene3D" id="3.40.50.300">
    <property type="entry name" value="P-loop containing nucleotide triphosphate hydrolases"/>
    <property type="match status" value="1"/>
</dbReference>
<feature type="compositionally biased region" description="Polar residues" evidence="6">
    <location>
        <begin position="90"/>
        <end position="107"/>
    </location>
</feature>
<dbReference type="GO" id="GO:0000724">
    <property type="term" value="P:double-strand break repair via homologous recombination"/>
    <property type="evidence" value="ECO:0007669"/>
    <property type="project" value="TreeGrafter"/>
</dbReference>
<keyword evidence="2" id="KW-0547">Nucleotide-binding</keyword>
<gene>
    <name evidence="9" type="ORF">WICPIJ_003218</name>
</gene>
<dbReference type="SMART" id="SM00490">
    <property type="entry name" value="HELICc"/>
    <property type="match status" value="1"/>
</dbReference>
<dbReference type="InterPro" id="IPR027417">
    <property type="entry name" value="P-loop_NTPase"/>
</dbReference>
<dbReference type="InterPro" id="IPR050496">
    <property type="entry name" value="SNF2_RAD54_helicase_repair"/>
</dbReference>
<protein>
    <recommendedName>
        <fullName evidence="1">DNA helicase</fullName>
        <ecNumber evidence="1">3.6.4.12</ecNumber>
    </recommendedName>
</protein>
<dbReference type="GO" id="GO:0007131">
    <property type="term" value="P:reciprocal meiotic recombination"/>
    <property type="evidence" value="ECO:0007669"/>
    <property type="project" value="TreeGrafter"/>
</dbReference>
<dbReference type="EC" id="3.6.4.12" evidence="1"/>
<dbReference type="InterPro" id="IPR000330">
    <property type="entry name" value="SNF2_N"/>
</dbReference>
<dbReference type="Pfam" id="PF00176">
    <property type="entry name" value="SNF2-rel_dom"/>
    <property type="match status" value="1"/>
</dbReference>
<dbReference type="InterPro" id="IPR014001">
    <property type="entry name" value="Helicase_ATP-bd"/>
</dbReference>
<feature type="compositionally biased region" description="Polar residues" evidence="6">
    <location>
        <begin position="294"/>
        <end position="305"/>
    </location>
</feature>
<feature type="compositionally biased region" description="Acidic residues" evidence="6">
    <location>
        <begin position="886"/>
        <end position="899"/>
    </location>
</feature>
<evidence type="ECO:0000259" key="7">
    <source>
        <dbReference type="PROSITE" id="PS51192"/>
    </source>
</evidence>
<dbReference type="Gene3D" id="3.40.50.10810">
    <property type="entry name" value="Tandem AAA-ATPase domain"/>
    <property type="match status" value="1"/>
</dbReference>